<sequence>MVIVIRKSRESTSLLFMFRERFDPKKSNLKYFGFDPDRNKRSPFRTEATQVLHLGQDFEILHRGKEDEDDTFLASHATNFHATQT</sequence>
<dbReference type="Proteomes" id="UP000499080">
    <property type="component" value="Unassembled WGS sequence"/>
</dbReference>
<evidence type="ECO:0000313" key="2">
    <source>
        <dbReference type="Proteomes" id="UP000499080"/>
    </source>
</evidence>
<keyword evidence="2" id="KW-1185">Reference proteome</keyword>
<organism evidence="1 2">
    <name type="scientific">Araneus ventricosus</name>
    <name type="common">Orbweaver spider</name>
    <name type="synonym">Epeira ventricosa</name>
    <dbReference type="NCBI Taxonomy" id="182803"/>
    <lineage>
        <taxon>Eukaryota</taxon>
        <taxon>Metazoa</taxon>
        <taxon>Ecdysozoa</taxon>
        <taxon>Arthropoda</taxon>
        <taxon>Chelicerata</taxon>
        <taxon>Arachnida</taxon>
        <taxon>Araneae</taxon>
        <taxon>Araneomorphae</taxon>
        <taxon>Entelegynae</taxon>
        <taxon>Araneoidea</taxon>
        <taxon>Araneidae</taxon>
        <taxon>Araneus</taxon>
    </lineage>
</organism>
<accession>A0A4Y2DWW8</accession>
<reference evidence="1 2" key="1">
    <citation type="journal article" date="2019" name="Sci. Rep.">
        <title>Orb-weaving spider Araneus ventricosus genome elucidates the spidroin gene catalogue.</title>
        <authorList>
            <person name="Kono N."/>
            <person name="Nakamura H."/>
            <person name="Ohtoshi R."/>
            <person name="Moran D.A.P."/>
            <person name="Shinohara A."/>
            <person name="Yoshida Y."/>
            <person name="Fujiwara M."/>
            <person name="Mori M."/>
            <person name="Tomita M."/>
            <person name="Arakawa K."/>
        </authorList>
    </citation>
    <scope>NUCLEOTIDE SEQUENCE [LARGE SCALE GENOMIC DNA]</scope>
</reference>
<proteinExistence type="predicted"/>
<evidence type="ECO:0000313" key="1">
    <source>
        <dbReference type="EMBL" id="GBM20847.1"/>
    </source>
</evidence>
<name>A0A4Y2DWW8_ARAVE</name>
<protein>
    <submittedName>
        <fullName evidence="1">Uncharacterized protein</fullName>
    </submittedName>
</protein>
<dbReference type="EMBL" id="BGPR01000449">
    <property type="protein sequence ID" value="GBM20847.1"/>
    <property type="molecule type" value="Genomic_DNA"/>
</dbReference>
<comment type="caution">
    <text evidence="1">The sequence shown here is derived from an EMBL/GenBank/DDBJ whole genome shotgun (WGS) entry which is preliminary data.</text>
</comment>
<gene>
    <name evidence="1" type="ORF">AVEN_224098_1</name>
</gene>
<dbReference type="AlphaFoldDB" id="A0A4Y2DWW8"/>